<name>A0A0G0V9U8_9BACT</name>
<dbReference type="PANTHER" id="PTHR45947:SF3">
    <property type="entry name" value="SULFOQUINOVOSYL TRANSFERASE SQD2"/>
    <property type="match status" value="1"/>
</dbReference>
<dbReference type="InterPro" id="IPR001296">
    <property type="entry name" value="Glyco_trans_1"/>
</dbReference>
<dbReference type="InterPro" id="IPR028098">
    <property type="entry name" value="Glyco_trans_4-like_N"/>
</dbReference>
<comment type="caution">
    <text evidence="3">The sequence shown here is derived from an EMBL/GenBank/DDBJ whole genome shotgun (WGS) entry which is preliminary data.</text>
</comment>
<dbReference type="SUPFAM" id="SSF53756">
    <property type="entry name" value="UDP-Glycosyltransferase/glycogen phosphorylase"/>
    <property type="match status" value="1"/>
</dbReference>
<dbReference type="PATRIC" id="fig|1618983.3.peg.846"/>
<reference evidence="3 4" key="1">
    <citation type="journal article" date="2015" name="Nature">
        <title>rRNA introns, odd ribosomes, and small enigmatic genomes across a large radiation of phyla.</title>
        <authorList>
            <person name="Brown C.T."/>
            <person name="Hug L.A."/>
            <person name="Thomas B.C."/>
            <person name="Sharon I."/>
            <person name="Castelle C.J."/>
            <person name="Singh A."/>
            <person name="Wilkins M.J."/>
            <person name="Williams K.H."/>
            <person name="Banfield J.F."/>
        </authorList>
    </citation>
    <scope>NUCLEOTIDE SEQUENCE [LARGE SCALE GENOMIC DNA]</scope>
</reference>
<dbReference type="PANTHER" id="PTHR45947">
    <property type="entry name" value="SULFOQUINOVOSYL TRANSFERASE SQD2"/>
    <property type="match status" value="1"/>
</dbReference>
<dbReference type="EMBL" id="LCAW01000024">
    <property type="protein sequence ID" value="KKR97783.1"/>
    <property type="molecule type" value="Genomic_DNA"/>
</dbReference>
<dbReference type="InterPro" id="IPR050194">
    <property type="entry name" value="Glycosyltransferase_grp1"/>
</dbReference>
<dbReference type="Gene3D" id="3.40.50.2000">
    <property type="entry name" value="Glycogen Phosphorylase B"/>
    <property type="match status" value="2"/>
</dbReference>
<keyword evidence="3" id="KW-0808">Transferase</keyword>
<organism evidence="3 4">
    <name type="scientific">Candidatus Uhrbacteria bacterium GW2011_GWC1_41_20</name>
    <dbReference type="NCBI Taxonomy" id="1618983"/>
    <lineage>
        <taxon>Bacteria</taxon>
        <taxon>Candidatus Uhriibacteriota</taxon>
    </lineage>
</organism>
<evidence type="ECO:0000313" key="3">
    <source>
        <dbReference type="EMBL" id="KKR97783.1"/>
    </source>
</evidence>
<accession>A0A0G0V9U8</accession>
<dbReference type="Proteomes" id="UP000033930">
    <property type="component" value="Unassembled WGS sequence"/>
</dbReference>
<dbReference type="GO" id="GO:0016757">
    <property type="term" value="F:glycosyltransferase activity"/>
    <property type="evidence" value="ECO:0007669"/>
    <property type="project" value="InterPro"/>
</dbReference>
<feature type="domain" description="Glycosyl transferase family 1" evidence="1">
    <location>
        <begin position="195"/>
        <end position="324"/>
    </location>
</feature>
<protein>
    <submittedName>
        <fullName evidence="3">Glycosyl transferase group 1</fullName>
    </submittedName>
</protein>
<dbReference type="Pfam" id="PF00534">
    <property type="entry name" value="Glycos_transf_1"/>
    <property type="match status" value="1"/>
</dbReference>
<sequence length="371" mass="42557">MKVALIHDHLTQSGGAERVLEAMQDIWPKAPTYTLLYDKSVMGSVFGHRDIRTSFLQSIPGALGRSRWLLPLMPTATEAYDLTNFNVIISSSSAFSKGIIPSNDAIHICYCHTPTRYLWSDTHSYVEELRVPKLVKKLLPPILSNLRTWDRLAADRVDFFIANSETVARRIKQYYRRESDVIHPPVETDQFSVTSNPKEYYLIGGRLVPYKRYDLVIDAFTKLGIPLKVFGDGPIQGDLQRRAGKNIQFLGRVSNEERTRLFQNAIAFLHPQEEDFGITPVESMAAGRPVIAYRKGGATETVIDRKTGVFFDNQTWEEVANTVLHFDHTKFDPMEIRAHSQQFSTKIFHKKMNDYVQKKWEEHRRNVLGLL</sequence>
<gene>
    <name evidence="3" type="ORF">UU50_C0024G0003</name>
</gene>
<evidence type="ECO:0000259" key="1">
    <source>
        <dbReference type="Pfam" id="PF00534"/>
    </source>
</evidence>
<evidence type="ECO:0000259" key="2">
    <source>
        <dbReference type="Pfam" id="PF13439"/>
    </source>
</evidence>
<feature type="domain" description="Glycosyltransferase subfamily 4-like N-terminal" evidence="2">
    <location>
        <begin position="62"/>
        <end position="190"/>
    </location>
</feature>
<evidence type="ECO:0000313" key="4">
    <source>
        <dbReference type="Proteomes" id="UP000033930"/>
    </source>
</evidence>
<dbReference type="AlphaFoldDB" id="A0A0G0V9U8"/>
<dbReference type="Pfam" id="PF13439">
    <property type="entry name" value="Glyco_transf_4"/>
    <property type="match status" value="1"/>
</dbReference>
<proteinExistence type="predicted"/>